<evidence type="ECO:0000256" key="5">
    <source>
        <dbReference type="ARBA" id="ARBA00023136"/>
    </source>
</evidence>
<evidence type="ECO:0000256" key="6">
    <source>
        <dbReference type="ARBA" id="ARBA00023237"/>
    </source>
</evidence>
<keyword evidence="2 7" id="KW-0813">Transport</keyword>
<dbReference type="InterPro" id="IPR036942">
    <property type="entry name" value="Beta-barrel_TonB_sf"/>
</dbReference>
<dbReference type="OrthoDB" id="8764943at2"/>
<name>A0A255ZJH7_9FLAO</name>
<accession>A0A255ZJH7</accession>
<dbReference type="Gene3D" id="2.170.130.10">
    <property type="entry name" value="TonB-dependent receptor, plug domain"/>
    <property type="match status" value="1"/>
</dbReference>
<dbReference type="GO" id="GO:0009279">
    <property type="term" value="C:cell outer membrane"/>
    <property type="evidence" value="ECO:0007669"/>
    <property type="project" value="UniProtKB-SubCell"/>
</dbReference>
<gene>
    <name evidence="11" type="ORF">CHX27_12925</name>
</gene>
<dbReference type="PANTHER" id="PTHR40980">
    <property type="entry name" value="PLUG DOMAIN-CONTAINING PROTEIN"/>
    <property type="match status" value="1"/>
</dbReference>
<keyword evidence="12" id="KW-1185">Reference proteome</keyword>
<comment type="caution">
    <text evidence="11">The sequence shown here is derived from an EMBL/GenBank/DDBJ whole genome shotgun (WGS) entry which is preliminary data.</text>
</comment>
<evidence type="ECO:0000259" key="9">
    <source>
        <dbReference type="Pfam" id="PF07715"/>
    </source>
</evidence>
<evidence type="ECO:0000256" key="8">
    <source>
        <dbReference type="SAM" id="MobiDB-lite"/>
    </source>
</evidence>
<dbReference type="Pfam" id="PF13620">
    <property type="entry name" value="CarboxypepD_reg"/>
    <property type="match status" value="1"/>
</dbReference>
<keyword evidence="4 7" id="KW-0812">Transmembrane</keyword>
<feature type="domain" description="Outer membrane protein beta-barrel" evidence="10">
    <location>
        <begin position="380"/>
        <end position="815"/>
    </location>
</feature>
<dbReference type="InterPro" id="IPR037066">
    <property type="entry name" value="Plug_dom_sf"/>
</dbReference>
<reference evidence="11 12" key="1">
    <citation type="submission" date="2017-07" db="EMBL/GenBank/DDBJ databases">
        <title>Flavobacterium cyanobacteriorum sp. nov., isolated from cyanobacterial aggregates in a eutrophic lake.</title>
        <authorList>
            <person name="Cai H."/>
        </authorList>
    </citation>
    <scope>NUCLEOTIDE SEQUENCE [LARGE SCALE GENOMIC DNA]</scope>
    <source>
        <strain evidence="11 12">TH167</strain>
    </source>
</reference>
<evidence type="ECO:0000259" key="10">
    <source>
        <dbReference type="Pfam" id="PF14905"/>
    </source>
</evidence>
<keyword evidence="11" id="KW-0675">Receptor</keyword>
<dbReference type="SUPFAM" id="SSF56935">
    <property type="entry name" value="Porins"/>
    <property type="match status" value="1"/>
</dbReference>
<keyword evidence="6 7" id="KW-0998">Cell outer membrane</keyword>
<evidence type="ECO:0000313" key="11">
    <source>
        <dbReference type="EMBL" id="OYQ41569.1"/>
    </source>
</evidence>
<keyword evidence="5 7" id="KW-0472">Membrane</keyword>
<dbReference type="Gene3D" id="2.60.40.1120">
    <property type="entry name" value="Carboxypeptidase-like, regulatory domain"/>
    <property type="match status" value="1"/>
</dbReference>
<dbReference type="SUPFAM" id="SSF49464">
    <property type="entry name" value="Carboxypeptidase regulatory domain-like"/>
    <property type="match status" value="1"/>
</dbReference>
<dbReference type="EMBL" id="NOXX01000218">
    <property type="protein sequence ID" value="OYQ41569.1"/>
    <property type="molecule type" value="Genomic_DNA"/>
</dbReference>
<dbReference type="Pfam" id="PF14905">
    <property type="entry name" value="OMP_b-brl_3"/>
    <property type="match status" value="1"/>
</dbReference>
<evidence type="ECO:0000256" key="3">
    <source>
        <dbReference type="ARBA" id="ARBA00022452"/>
    </source>
</evidence>
<feature type="compositionally biased region" description="Basic and acidic residues" evidence="8">
    <location>
        <begin position="820"/>
        <end position="832"/>
    </location>
</feature>
<keyword evidence="3 7" id="KW-1134">Transmembrane beta strand</keyword>
<feature type="region of interest" description="Disordered" evidence="8">
    <location>
        <begin position="820"/>
        <end position="839"/>
    </location>
</feature>
<evidence type="ECO:0000256" key="4">
    <source>
        <dbReference type="ARBA" id="ARBA00022692"/>
    </source>
</evidence>
<dbReference type="AlphaFoldDB" id="A0A255ZJH7"/>
<evidence type="ECO:0000256" key="2">
    <source>
        <dbReference type="ARBA" id="ARBA00022448"/>
    </source>
</evidence>
<dbReference type="InterPro" id="IPR008969">
    <property type="entry name" value="CarboxyPept-like_regulatory"/>
</dbReference>
<comment type="similarity">
    <text evidence="7">Belongs to the TonB-dependent receptor family.</text>
</comment>
<feature type="domain" description="TonB-dependent receptor plug" evidence="9">
    <location>
        <begin position="148"/>
        <end position="223"/>
    </location>
</feature>
<dbReference type="Pfam" id="PF07715">
    <property type="entry name" value="Plug"/>
    <property type="match status" value="1"/>
</dbReference>
<sequence>MRKIYSGMFYTFILIFSTLGAYSQNSGKTVKLSGRVFDAGNKAPMEYTTITLKNTTTNAVSGGITDAKGAFTIDVAVGTYDITIEFISYKPVEIKGKALTENTNLGNFSLVEDATVLETVELRTEKTTVEIKLDKKVYNVGQDLLVKGGTVSDVLDNIPSVAVDTDGTITLRGNENVRVLIDGRPSNAINISEALRQIPADAIDKVEVVTNPSARYESEGGGGLLNIILKKGKNLGINGSIIASGGTPTNYGLTANVNYKTKLFNLFGTTGYNYRKNPGNGLNNSEYLNEDGTTRNFIDEKRNNERISDSYNTNFGFDLLLDENTTWTHQMNYRSSEGSNDETVRFNNFDANRENLFVTRRNNEQDNASSSIEYASNFVHNFKRKGHKLTADLSFSTSRDNDESIIENNNTAVLQELTFNDQNQKRNIIQIDYVLPFGKNQQFEAGYKGDTNILGTDFVVGGLDENGNFSQYQQFSNNLEYKERVNALYTQYGNKFGKWSALVGLRWEDSNIDVNLLTTNNFNNKRYNNFFPSAFLTYEITPETNVSLSYSRRINRPRGRQLNPFSNYSSNINIFQGNPDLDPAMTDALDFGFLKRWRKLTLNGSMYINRTTDSFQFVRKESGDFVTTIVDGADTVDANGNPVIVGGEDIQVPVILTTPINLATEYRFGFEFTLNYNPFKWWRLNSNFNLFRNETQGDFTYTSTQGEEVTQNFDNIAFGWFSRINSKVSLPYGIDWQTNGTYNAPQRNAQGRSLGVFSANLAFSKDILKDKGTLALNVQDVFNSRKRINETNLAQLNSYSEQQWRVRTITMSFTYRFNKSKTDKDRPTRRDDDGGDFPG</sequence>
<dbReference type="PROSITE" id="PS52016">
    <property type="entry name" value="TONB_DEPENDENT_REC_3"/>
    <property type="match status" value="1"/>
</dbReference>
<evidence type="ECO:0000313" key="12">
    <source>
        <dbReference type="Proteomes" id="UP000216035"/>
    </source>
</evidence>
<dbReference type="InterPro" id="IPR012910">
    <property type="entry name" value="Plug_dom"/>
</dbReference>
<evidence type="ECO:0000256" key="1">
    <source>
        <dbReference type="ARBA" id="ARBA00004571"/>
    </source>
</evidence>
<organism evidence="11 12">
    <name type="scientific">Flavobacterium aurantiibacter</name>
    <dbReference type="NCBI Taxonomy" id="2023067"/>
    <lineage>
        <taxon>Bacteria</taxon>
        <taxon>Pseudomonadati</taxon>
        <taxon>Bacteroidota</taxon>
        <taxon>Flavobacteriia</taxon>
        <taxon>Flavobacteriales</taxon>
        <taxon>Flavobacteriaceae</taxon>
        <taxon>Flavobacterium</taxon>
    </lineage>
</organism>
<dbReference type="Proteomes" id="UP000216035">
    <property type="component" value="Unassembled WGS sequence"/>
</dbReference>
<protein>
    <submittedName>
        <fullName evidence="11">TonB-dependent receptor</fullName>
    </submittedName>
</protein>
<dbReference type="InterPro" id="IPR039426">
    <property type="entry name" value="TonB-dep_rcpt-like"/>
</dbReference>
<evidence type="ECO:0000256" key="7">
    <source>
        <dbReference type="PROSITE-ProRule" id="PRU01360"/>
    </source>
</evidence>
<proteinExistence type="inferred from homology"/>
<dbReference type="Gene3D" id="2.40.170.20">
    <property type="entry name" value="TonB-dependent receptor, beta-barrel domain"/>
    <property type="match status" value="1"/>
</dbReference>
<dbReference type="PANTHER" id="PTHR40980:SF4">
    <property type="entry name" value="TONB-DEPENDENT RECEPTOR-LIKE BETA-BARREL DOMAIN-CONTAINING PROTEIN"/>
    <property type="match status" value="1"/>
</dbReference>
<dbReference type="RefSeq" id="WP_094487180.1">
    <property type="nucleotide sequence ID" value="NZ_NOXX01000218.1"/>
</dbReference>
<comment type="subcellular location">
    <subcellularLocation>
        <location evidence="1 7">Cell outer membrane</location>
        <topology evidence="1 7">Multi-pass membrane protein</topology>
    </subcellularLocation>
</comment>
<dbReference type="InterPro" id="IPR041700">
    <property type="entry name" value="OMP_b-brl_3"/>
</dbReference>